<evidence type="ECO:0000256" key="2">
    <source>
        <dbReference type="ARBA" id="ARBA00022989"/>
    </source>
</evidence>
<sequence length="68" mass="7475">MFEDPLLIVVIAACLLVVVILMLGLGGFARGGDFNRKHANRLMRYRIGAQAVAIGLILFYVLWRGTGN</sequence>
<feature type="domain" description="HIG1" evidence="5">
    <location>
        <begin position="1"/>
        <end position="68"/>
    </location>
</feature>
<dbReference type="InterPro" id="IPR007667">
    <property type="entry name" value="Hypoxia_induced_domain"/>
</dbReference>
<name>A0AAP2CVB8_9RHOB</name>
<evidence type="ECO:0000256" key="4">
    <source>
        <dbReference type="SAM" id="Phobius"/>
    </source>
</evidence>
<proteinExistence type="predicted"/>
<keyword evidence="2 4" id="KW-1133">Transmembrane helix</keyword>
<reference evidence="6 7" key="1">
    <citation type="journal article" date="2021" name="Arch. Microbiol.">
        <title>Harenicola maris gen. nov., sp. nov. isolated from the Sea of Japan shallow sediments.</title>
        <authorList>
            <person name="Romanenko L.A."/>
            <person name="Kurilenko V.V."/>
            <person name="Chernysheva N.Y."/>
            <person name="Tekutyeva L.A."/>
            <person name="Velansky P.V."/>
            <person name="Svetashev V.I."/>
            <person name="Isaeva M.P."/>
        </authorList>
    </citation>
    <scope>NUCLEOTIDE SEQUENCE [LARGE SCALE GENOMIC DNA]</scope>
    <source>
        <strain evidence="6 7">KMM 3653</strain>
    </source>
</reference>
<dbReference type="Pfam" id="PF04588">
    <property type="entry name" value="HIG_1_N"/>
    <property type="match status" value="1"/>
</dbReference>
<evidence type="ECO:0000256" key="1">
    <source>
        <dbReference type="ARBA" id="ARBA00022692"/>
    </source>
</evidence>
<keyword evidence="1 4" id="KW-0812">Transmembrane</keyword>
<dbReference type="PROSITE" id="PS51503">
    <property type="entry name" value="HIG1"/>
    <property type="match status" value="1"/>
</dbReference>
<feature type="transmembrane region" description="Helical" evidence="4">
    <location>
        <begin position="45"/>
        <end position="63"/>
    </location>
</feature>
<dbReference type="RefSeq" id="WP_327795447.1">
    <property type="nucleotide sequence ID" value="NZ_JADQAZ010000004.1"/>
</dbReference>
<keyword evidence="3 4" id="KW-0472">Membrane</keyword>
<gene>
    <name evidence="6" type="ORF">IV417_17625</name>
</gene>
<evidence type="ECO:0000313" key="7">
    <source>
        <dbReference type="Proteomes" id="UP001315686"/>
    </source>
</evidence>
<keyword evidence="7" id="KW-1185">Reference proteome</keyword>
<feature type="transmembrane region" description="Helical" evidence="4">
    <location>
        <begin position="6"/>
        <end position="25"/>
    </location>
</feature>
<organism evidence="6 7">
    <name type="scientific">Harenicola maris</name>
    <dbReference type="NCBI Taxonomy" id="2841044"/>
    <lineage>
        <taxon>Bacteria</taxon>
        <taxon>Pseudomonadati</taxon>
        <taxon>Pseudomonadota</taxon>
        <taxon>Alphaproteobacteria</taxon>
        <taxon>Rhodobacterales</taxon>
        <taxon>Paracoccaceae</taxon>
        <taxon>Harenicola</taxon>
    </lineage>
</organism>
<evidence type="ECO:0000259" key="5">
    <source>
        <dbReference type="PROSITE" id="PS51503"/>
    </source>
</evidence>
<accession>A0AAP2CVB8</accession>
<evidence type="ECO:0000256" key="3">
    <source>
        <dbReference type="ARBA" id="ARBA00023136"/>
    </source>
</evidence>
<protein>
    <submittedName>
        <fullName evidence="6">Twin transmembrane helix small protein</fullName>
    </submittedName>
</protein>
<dbReference type="NCBIfam" id="NF033233">
    <property type="entry name" value="twin_helix"/>
    <property type="match status" value="1"/>
</dbReference>
<comment type="caution">
    <text evidence="6">The sequence shown here is derived from an EMBL/GenBank/DDBJ whole genome shotgun (WGS) entry which is preliminary data.</text>
</comment>
<dbReference type="AlphaFoldDB" id="A0AAP2CVB8"/>
<dbReference type="Gene3D" id="6.10.140.1320">
    <property type="match status" value="1"/>
</dbReference>
<dbReference type="EMBL" id="JADQAZ010000004">
    <property type="protein sequence ID" value="MBT0959211.1"/>
    <property type="molecule type" value="Genomic_DNA"/>
</dbReference>
<evidence type="ECO:0000313" key="6">
    <source>
        <dbReference type="EMBL" id="MBT0959211.1"/>
    </source>
</evidence>
<dbReference type="Proteomes" id="UP001315686">
    <property type="component" value="Unassembled WGS sequence"/>
</dbReference>